<dbReference type="Pfam" id="PF01565">
    <property type="entry name" value="FAD_binding_4"/>
    <property type="match status" value="1"/>
</dbReference>
<evidence type="ECO:0000256" key="4">
    <source>
        <dbReference type="ARBA" id="ARBA00023002"/>
    </source>
</evidence>
<dbReference type="PANTHER" id="PTHR43762">
    <property type="entry name" value="L-GULONOLACTONE OXIDASE"/>
    <property type="match status" value="1"/>
</dbReference>
<dbReference type="Gene3D" id="3.30.43.10">
    <property type="entry name" value="Uridine Diphospho-n-acetylenolpyruvylglucosamine Reductase, domain 2"/>
    <property type="match status" value="1"/>
</dbReference>
<reference evidence="6" key="1">
    <citation type="submission" date="2022-01" db="EMBL/GenBank/DDBJ databases">
        <title>Nocardioidaceae gen. sp. A5X3R13.</title>
        <authorList>
            <person name="Lopez Marin M.A."/>
            <person name="Uhlik O."/>
        </authorList>
    </citation>
    <scope>NUCLEOTIDE SEQUENCE</scope>
    <source>
        <strain evidence="6">A5X3R13</strain>
    </source>
</reference>
<dbReference type="PIRSF" id="PIRSF000136">
    <property type="entry name" value="LGO_GLO"/>
    <property type="match status" value="1"/>
</dbReference>
<dbReference type="KEGG" id="sgrg:L0C25_07120"/>
<comment type="pathway">
    <text evidence="1">Cofactor biosynthesis; L-ascorbate biosynthesis.</text>
</comment>
<dbReference type="PROSITE" id="PS00862">
    <property type="entry name" value="OX2_COVAL_FAD"/>
    <property type="match status" value="1"/>
</dbReference>
<dbReference type="InterPro" id="IPR010031">
    <property type="entry name" value="FAD_lactone_oxidase-like"/>
</dbReference>
<evidence type="ECO:0000256" key="3">
    <source>
        <dbReference type="ARBA" id="ARBA00022644"/>
    </source>
</evidence>
<dbReference type="Pfam" id="PF04030">
    <property type="entry name" value="ALO"/>
    <property type="match status" value="1"/>
</dbReference>
<keyword evidence="3" id="KW-0060">Ascorbate biosynthesis</keyword>
<accession>A0AA46YMP8</accession>
<dbReference type="GO" id="GO:0019853">
    <property type="term" value="P:L-ascorbic acid biosynthetic process"/>
    <property type="evidence" value="ECO:0007669"/>
    <property type="project" value="UniProtKB-KW"/>
</dbReference>
<proteinExistence type="inferred from homology"/>
<dbReference type="AlphaFoldDB" id="A0AA46YMP8"/>
<dbReference type="InterPro" id="IPR006094">
    <property type="entry name" value="Oxid_FAD_bind_N"/>
</dbReference>
<gene>
    <name evidence="6" type="ORF">L0C25_07120</name>
</gene>
<dbReference type="GO" id="GO:0080049">
    <property type="term" value="F:L-gulono-1,4-lactone dehydrogenase activity"/>
    <property type="evidence" value="ECO:0007669"/>
    <property type="project" value="TreeGrafter"/>
</dbReference>
<name>A0AA46YMP8_9ACTN</name>
<dbReference type="NCBIfam" id="TIGR01679">
    <property type="entry name" value="bact_FAD_ox"/>
    <property type="match status" value="1"/>
</dbReference>
<keyword evidence="4" id="KW-0560">Oxidoreductase</keyword>
<dbReference type="GO" id="GO:0003885">
    <property type="term" value="F:D-arabinono-1,4-lactone oxidase activity"/>
    <property type="evidence" value="ECO:0007669"/>
    <property type="project" value="InterPro"/>
</dbReference>
<keyword evidence="7" id="KW-1185">Reference proteome</keyword>
<dbReference type="InterPro" id="IPR007173">
    <property type="entry name" value="ALO_C"/>
</dbReference>
<dbReference type="Gene3D" id="3.30.465.10">
    <property type="match status" value="1"/>
</dbReference>
<comment type="similarity">
    <text evidence="2">Belongs to the oxygen-dependent FAD-linked oxidoreductase family.</text>
</comment>
<evidence type="ECO:0000256" key="2">
    <source>
        <dbReference type="ARBA" id="ARBA00005466"/>
    </source>
</evidence>
<dbReference type="EMBL" id="CP094970">
    <property type="protein sequence ID" value="UYM06839.1"/>
    <property type="molecule type" value="Genomic_DNA"/>
</dbReference>
<organism evidence="6 7">
    <name type="scientific">Solicola gregarius</name>
    <dbReference type="NCBI Taxonomy" id="2908642"/>
    <lineage>
        <taxon>Bacteria</taxon>
        <taxon>Bacillati</taxon>
        <taxon>Actinomycetota</taxon>
        <taxon>Actinomycetes</taxon>
        <taxon>Propionibacteriales</taxon>
        <taxon>Nocardioidaceae</taxon>
        <taxon>Solicola</taxon>
    </lineage>
</organism>
<dbReference type="PROSITE" id="PS51387">
    <property type="entry name" value="FAD_PCMH"/>
    <property type="match status" value="1"/>
</dbReference>
<dbReference type="InterPro" id="IPR016166">
    <property type="entry name" value="FAD-bd_PCMH"/>
</dbReference>
<evidence type="ECO:0000259" key="5">
    <source>
        <dbReference type="PROSITE" id="PS51387"/>
    </source>
</evidence>
<dbReference type="Gene3D" id="3.30.70.2520">
    <property type="match status" value="1"/>
</dbReference>
<evidence type="ECO:0000313" key="7">
    <source>
        <dbReference type="Proteomes" id="UP001164390"/>
    </source>
</evidence>
<evidence type="ECO:0000313" key="6">
    <source>
        <dbReference type="EMBL" id="UYM06839.1"/>
    </source>
</evidence>
<dbReference type="InterPro" id="IPR006093">
    <property type="entry name" value="Oxy_OxRdtase_FAD_BS"/>
</dbReference>
<dbReference type="InterPro" id="IPR036318">
    <property type="entry name" value="FAD-bd_PCMH-like_sf"/>
</dbReference>
<dbReference type="GO" id="GO:0016020">
    <property type="term" value="C:membrane"/>
    <property type="evidence" value="ECO:0007669"/>
    <property type="project" value="InterPro"/>
</dbReference>
<sequence length="438" mass="48879">MSTADPWRNWADSASCEPDLIAHPSTATEVSDLVRNAERHDQRVKAVGSGHSFTSIAVTDGVLLDMSDLDDLIGVDRLRNRVTVGAGMTLCRLNAHLHKHGLALPNLGDIDQQTISGAVSTGTHGTGGALHGIAKAIVGLDLVHADGSIGQITEDDGDVFDAARVSLGALGITTAVTLQCVPAFLLHAHEAPMALGDVLDNIDSLVDDNDHFEFYWFPHTEQTMTKRNNRVADDAERKPVGRIRGFIDDELLSNTAFELLNRVATMRRRIVPRLNRLSSKALSERQYTDDSYRVFCSPRRVRFREMEYAVPRDRLPDVLTDVKAWIDGHDELVSFPIEVRFTAPDDIWMSTGYDRANAYIAVHQYHRMDYEPYFRGIEQILTSADGRPHWGKLHTLDSVALRGRYPRFDDFVAVRDKLDPNGMFRNDYLDRVLGPPPA</sequence>
<dbReference type="GO" id="GO:0071949">
    <property type="term" value="F:FAD binding"/>
    <property type="evidence" value="ECO:0007669"/>
    <property type="project" value="InterPro"/>
</dbReference>
<dbReference type="RefSeq" id="WP_271635762.1">
    <property type="nucleotide sequence ID" value="NZ_CP094970.1"/>
</dbReference>
<dbReference type="PANTHER" id="PTHR43762:SF1">
    <property type="entry name" value="D-ARABINONO-1,4-LACTONE OXIDASE"/>
    <property type="match status" value="1"/>
</dbReference>
<evidence type="ECO:0000256" key="1">
    <source>
        <dbReference type="ARBA" id="ARBA00005147"/>
    </source>
</evidence>
<dbReference type="InterPro" id="IPR016167">
    <property type="entry name" value="FAD-bd_PCMH_sub1"/>
</dbReference>
<dbReference type="Proteomes" id="UP001164390">
    <property type="component" value="Chromosome"/>
</dbReference>
<dbReference type="Gene3D" id="1.10.45.10">
    <property type="entry name" value="Vanillyl-alcohol Oxidase, Chain A, domain 4"/>
    <property type="match status" value="1"/>
</dbReference>
<dbReference type="SUPFAM" id="SSF56176">
    <property type="entry name" value="FAD-binding/transporter-associated domain-like"/>
    <property type="match status" value="1"/>
</dbReference>
<protein>
    <submittedName>
        <fullName evidence="6">FAD-binding protein</fullName>
    </submittedName>
</protein>
<dbReference type="InterPro" id="IPR016171">
    <property type="entry name" value="Vanillyl_alc_oxidase_C-sub2"/>
</dbReference>
<dbReference type="InterPro" id="IPR016169">
    <property type="entry name" value="FAD-bd_PCMH_sub2"/>
</dbReference>
<feature type="domain" description="FAD-binding PCMH-type" evidence="5">
    <location>
        <begin position="14"/>
        <end position="183"/>
    </location>
</feature>